<dbReference type="EMBL" id="JACEFO010001440">
    <property type="protein sequence ID" value="KAF8736464.1"/>
    <property type="molecule type" value="Genomic_DNA"/>
</dbReference>
<organism evidence="3 4">
    <name type="scientific">Digitaria exilis</name>
    <dbReference type="NCBI Taxonomy" id="1010633"/>
    <lineage>
        <taxon>Eukaryota</taxon>
        <taxon>Viridiplantae</taxon>
        <taxon>Streptophyta</taxon>
        <taxon>Embryophyta</taxon>
        <taxon>Tracheophyta</taxon>
        <taxon>Spermatophyta</taxon>
        <taxon>Magnoliopsida</taxon>
        <taxon>Liliopsida</taxon>
        <taxon>Poales</taxon>
        <taxon>Poaceae</taxon>
        <taxon>PACMAD clade</taxon>
        <taxon>Panicoideae</taxon>
        <taxon>Panicodae</taxon>
        <taxon>Paniceae</taxon>
        <taxon>Anthephorinae</taxon>
        <taxon>Digitaria</taxon>
    </lineage>
</organism>
<feature type="region of interest" description="Disordered" evidence="1">
    <location>
        <begin position="1"/>
        <end position="35"/>
    </location>
</feature>
<keyword evidence="2" id="KW-0472">Membrane</keyword>
<keyword evidence="4" id="KW-1185">Reference proteome</keyword>
<dbReference type="Proteomes" id="UP000636709">
    <property type="component" value="Unassembled WGS sequence"/>
</dbReference>
<evidence type="ECO:0000313" key="3">
    <source>
        <dbReference type="EMBL" id="KAF8736464.1"/>
    </source>
</evidence>
<evidence type="ECO:0000313" key="4">
    <source>
        <dbReference type="Proteomes" id="UP000636709"/>
    </source>
</evidence>
<evidence type="ECO:0000256" key="2">
    <source>
        <dbReference type="SAM" id="Phobius"/>
    </source>
</evidence>
<proteinExistence type="predicted"/>
<dbReference type="AlphaFoldDB" id="A0A835FBW3"/>
<evidence type="ECO:0000256" key="1">
    <source>
        <dbReference type="SAM" id="MobiDB-lite"/>
    </source>
</evidence>
<feature type="transmembrane region" description="Helical" evidence="2">
    <location>
        <begin position="59"/>
        <end position="79"/>
    </location>
</feature>
<keyword evidence="2" id="KW-1133">Transmembrane helix</keyword>
<sequence length="118" mass="13203">MVQNPTRDRRRTKLLGLLQRSRRQEKDGVPAPGQLLSAESNHEVLKNGARSWWGTRDGVIWYVFAVLVGQSISYGYLVYNDNTISPGPPNYTPLNINEDVLSFDVAEQATVSSDKSHS</sequence>
<reference evidence="3" key="1">
    <citation type="submission" date="2020-07" db="EMBL/GenBank/DDBJ databases">
        <title>Genome sequence and genetic diversity analysis of an under-domesticated orphan crop, white fonio (Digitaria exilis).</title>
        <authorList>
            <person name="Bennetzen J.L."/>
            <person name="Chen S."/>
            <person name="Ma X."/>
            <person name="Wang X."/>
            <person name="Yssel A.E.J."/>
            <person name="Chaluvadi S.R."/>
            <person name="Johnson M."/>
            <person name="Gangashetty P."/>
            <person name="Hamidou F."/>
            <person name="Sanogo M.D."/>
            <person name="Zwaenepoel A."/>
            <person name="Wallace J."/>
            <person name="Van De Peer Y."/>
            <person name="Van Deynze A."/>
        </authorList>
    </citation>
    <scope>NUCLEOTIDE SEQUENCE</scope>
    <source>
        <tissue evidence="3">Leaves</tissue>
    </source>
</reference>
<protein>
    <submittedName>
        <fullName evidence="3">Uncharacterized protein</fullName>
    </submittedName>
</protein>
<gene>
    <name evidence="3" type="ORF">HU200_014336</name>
</gene>
<keyword evidence="2" id="KW-0812">Transmembrane</keyword>
<name>A0A835FBW3_9POAL</name>
<accession>A0A835FBW3</accession>
<comment type="caution">
    <text evidence="3">The sequence shown here is derived from an EMBL/GenBank/DDBJ whole genome shotgun (WGS) entry which is preliminary data.</text>
</comment>